<comment type="similarity">
    <text evidence="1">Belongs to the membrane fusion protein (MFP) (TC 8.A.1) family.</text>
</comment>
<dbReference type="PANTHER" id="PTHR30469:SF33">
    <property type="entry name" value="SLR1207 PROTEIN"/>
    <property type="match status" value="1"/>
</dbReference>
<dbReference type="RefSeq" id="WP_229534150.1">
    <property type="nucleotide sequence ID" value="NZ_JAJHJB010000004.1"/>
</dbReference>
<evidence type="ECO:0000313" key="4">
    <source>
        <dbReference type="Proteomes" id="UP001165492"/>
    </source>
</evidence>
<evidence type="ECO:0000313" key="3">
    <source>
        <dbReference type="EMBL" id="MCC5464729.1"/>
    </source>
</evidence>
<dbReference type="Pfam" id="PF25919">
    <property type="entry name" value="BSH_CusB"/>
    <property type="match status" value="1"/>
</dbReference>
<sequence>MKKLIQQYPIVALLTVLSFAVALLLAANHNNLFPFSLWNEHRVPREPINLTAVPLGTINKPVQIIRTGSVEHATSTPITADFSGLLSELYVAEGQVVKAGQPLLKLQAQASSEPIAAQAAESSPQAQTNYDNALKEFNRLQKLFEIGAIPRRQVDTAAARLQEAKENLSNVQNTTQSSSSTINGSATISAPIDGIVTGLSTSSGKTVQAGQQLLSLGSGQEVEVVIPLNQNDLYLVHLGTPATIEVSGQTIGGQISSIYPRIEAEEVSAYLAHMKLAANPNGLLTFGMSVTIHIDTGKTTLAPAVPKSSIFQDDQGRNLIYLAVSEKALLQEISIGETIGDFTEITSDLPQQSMIITSNMNDIKNGDAIAVTQDETN</sequence>
<feature type="domain" description="CusB-like barrel-sandwich hybrid" evidence="2">
    <location>
        <begin position="80"/>
        <end position="215"/>
    </location>
</feature>
<dbReference type="EMBL" id="JAJHJB010000004">
    <property type="protein sequence ID" value="MCC5464729.1"/>
    <property type="molecule type" value="Genomic_DNA"/>
</dbReference>
<keyword evidence="4" id="KW-1185">Reference proteome</keyword>
<dbReference type="InterPro" id="IPR006143">
    <property type="entry name" value="RND_pump_MFP"/>
</dbReference>
<evidence type="ECO:0000259" key="2">
    <source>
        <dbReference type="Pfam" id="PF25919"/>
    </source>
</evidence>
<dbReference type="InterPro" id="IPR058790">
    <property type="entry name" value="BSH_CusB"/>
</dbReference>
<gene>
    <name evidence="3" type="ORF">LMF89_05020</name>
</gene>
<dbReference type="Gene3D" id="2.40.50.100">
    <property type="match status" value="1"/>
</dbReference>
<dbReference type="Gene3D" id="1.10.287.470">
    <property type="entry name" value="Helix hairpin bin"/>
    <property type="match status" value="1"/>
</dbReference>
<accession>A0ABS8HQ95</accession>
<reference evidence="3" key="1">
    <citation type="submission" date="2021-11" db="EMBL/GenBank/DDBJ databases">
        <title>Description of a new species Pelosinus isolated from the bottom sediments of Lake Baikal.</title>
        <authorList>
            <person name="Zakharyuk A."/>
        </authorList>
    </citation>
    <scope>NUCLEOTIDE SEQUENCE</scope>
    <source>
        <strain evidence="3">Bkl1</strain>
    </source>
</reference>
<dbReference type="SUPFAM" id="SSF111369">
    <property type="entry name" value="HlyD-like secretion proteins"/>
    <property type="match status" value="1"/>
</dbReference>
<dbReference type="PANTHER" id="PTHR30469">
    <property type="entry name" value="MULTIDRUG RESISTANCE PROTEIN MDTA"/>
    <property type="match status" value="1"/>
</dbReference>
<dbReference type="Gene3D" id="2.40.420.20">
    <property type="match status" value="1"/>
</dbReference>
<dbReference type="NCBIfam" id="TIGR01730">
    <property type="entry name" value="RND_mfp"/>
    <property type="match status" value="1"/>
</dbReference>
<proteinExistence type="inferred from homology"/>
<dbReference type="Gene3D" id="2.40.30.170">
    <property type="match status" value="1"/>
</dbReference>
<name>A0ABS8HQ95_9FIRM</name>
<comment type="caution">
    <text evidence="3">The sequence shown here is derived from an EMBL/GenBank/DDBJ whole genome shotgun (WGS) entry which is preliminary data.</text>
</comment>
<dbReference type="Proteomes" id="UP001165492">
    <property type="component" value="Unassembled WGS sequence"/>
</dbReference>
<organism evidence="3 4">
    <name type="scientific">Pelosinus baikalensis</name>
    <dbReference type="NCBI Taxonomy" id="2892015"/>
    <lineage>
        <taxon>Bacteria</taxon>
        <taxon>Bacillati</taxon>
        <taxon>Bacillota</taxon>
        <taxon>Negativicutes</taxon>
        <taxon>Selenomonadales</taxon>
        <taxon>Sporomusaceae</taxon>
        <taxon>Pelosinus</taxon>
    </lineage>
</organism>
<protein>
    <submittedName>
        <fullName evidence="3">Efflux RND transporter periplasmic adaptor subunit</fullName>
    </submittedName>
</protein>
<evidence type="ECO:0000256" key="1">
    <source>
        <dbReference type="ARBA" id="ARBA00009477"/>
    </source>
</evidence>